<feature type="domain" description="PRC-barrel" evidence="1">
    <location>
        <begin position="140"/>
        <end position="198"/>
    </location>
</feature>
<dbReference type="InterPro" id="IPR027275">
    <property type="entry name" value="PRC-brl_dom"/>
</dbReference>
<reference evidence="2" key="1">
    <citation type="journal article" date="2006" name="Nature">
        <title>Deciphering the evolution and metabolism of an anammox bacterium from a community genome.</title>
        <authorList>
            <person name="Strous M."/>
            <person name="Pelletier E."/>
            <person name="Mangenot S."/>
            <person name="Rattei T."/>
            <person name="Lehner A."/>
            <person name="Taylor M.W."/>
            <person name="Horn M."/>
            <person name="Daims H."/>
            <person name="Bartol-Mavel D."/>
            <person name="Wincker P."/>
            <person name="Barbe V."/>
            <person name="Fonknechten N."/>
            <person name="Vallenet D."/>
            <person name="Segurens B."/>
            <person name="Schenowitz-Truong C."/>
            <person name="Medigue C."/>
            <person name="Collingro A."/>
            <person name="Snel B."/>
            <person name="Dutilh B.E."/>
            <person name="OpDenCamp H.J.M."/>
            <person name="vanDerDrift C."/>
            <person name="Cirpus I."/>
            <person name="vanDePas-Schoonen K.T."/>
            <person name="Harhangi H.R."/>
            <person name="vanNiftrik L."/>
            <person name="Schmid M."/>
            <person name="Keltjens J."/>
            <person name="vanDeVossenberg J."/>
            <person name="Kartal B."/>
            <person name="Meier H."/>
            <person name="Frishman D."/>
            <person name="Huynen M.A."/>
            <person name="Mewes H."/>
            <person name="Weissenbach J."/>
            <person name="Jetten M.S.M."/>
            <person name="Wagner M."/>
            <person name="LePaslier D."/>
        </authorList>
    </citation>
    <scope>NUCLEOTIDE SEQUENCE</scope>
</reference>
<feature type="domain" description="PRC-barrel" evidence="1">
    <location>
        <begin position="6"/>
        <end position="76"/>
    </location>
</feature>
<proteinExistence type="predicted"/>
<keyword evidence="5" id="KW-1185">Reference proteome</keyword>
<dbReference type="EMBL" id="CP049055">
    <property type="protein sequence ID" value="QII09800.1"/>
    <property type="molecule type" value="Genomic_DNA"/>
</dbReference>
<gene>
    <name evidence="3" type="ORF">KsCSTR_04220</name>
    <name evidence="4" type="ORF">KSMBR1_1810</name>
    <name evidence="2" type="ORF">kustd2072</name>
</gene>
<evidence type="ECO:0000313" key="6">
    <source>
        <dbReference type="Proteomes" id="UP000501926"/>
    </source>
</evidence>
<dbReference type="InterPro" id="IPR014747">
    <property type="entry name" value="Bac_photo_RC_H_C"/>
</dbReference>
<dbReference type="KEGG" id="kst:KSMBR1_1810"/>
<evidence type="ECO:0000313" key="5">
    <source>
        <dbReference type="Proteomes" id="UP000221734"/>
    </source>
</evidence>
<evidence type="ECO:0000313" key="3">
    <source>
        <dbReference type="EMBL" id="QII09800.1"/>
    </source>
</evidence>
<evidence type="ECO:0000313" key="2">
    <source>
        <dbReference type="EMBL" id="CAJ72817.1"/>
    </source>
</evidence>
<dbReference type="Proteomes" id="UP000221734">
    <property type="component" value="Chromosome Kuenenia_stuttgartiensis_MBR1"/>
</dbReference>
<reference evidence="2" key="2">
    <citation type="submission" date="2006-01" db="EMBL/GenBank/DDBJ databases">
        <authorList>
            <person name="Genoscope"/>
        </authorList>
    </citation>
    <scope>NUCLEOTIDE SEQUENCE</scope>
</reference>
<dbReference type="Gene3D" id="3.90.50.10">
    <property type="entry name" value="Photosynthetic Reaction Center, subunit H, domain 2"/>
    <property type="match status" value="2"/>
</dbReference>
<dbReference type="Proteomes" id="UP000501926">
    <property type="component" value="Chromosome"/>
</dbReference>
<reference evidence="5" key="3">
    <citation type="submission" date="2017-10" db="EMBL/GenBank/DDBJ databases">
        <authorList>
            <person name="Frank J."/>
        </authorList>
    </citation>
    <scope>NUCLEOTIDE SEQUENCE [LARGE SCALE GENOMIC DNA]</scope>
</reference>
<evidence type="ECO:0000313" key="4">
    <source>
        <dbReference type="EMBL" id="SOH04309.1"/>
    </source>
</evidence>
<dbReference type="Pfam" id="PF05239">
    <property type="entry name" value="PRC"/>
    <property type="match status" value="2"/>
</dbReference>
<dbReference type="OrthoDB" id="9793882at2"/>
<dbReference type="EMBL" id="LT934425">
    <property type="protein sequence ID" value="SOH04309.1"/>
    <property type="molecule type" value="Genomic_DNA"/>
</dbReference>
<reference evidence="3 6" key="5">
    <citation type="submission" date="2020-02" db="EMBL/GenBank/DDBJ databases">
        <title>Newly sequenced genome of strain CSTR1 showed variability in Candidatus Kuenenia stuttgartiensis genomes.</title>
        <authorList>
            <person name="Ding C."/>
            <person name="Adrian L."/>
        </authorList>
    </citation>
    <scope>NUCLEOTIDE SEQUENCE [LARGE SCALE GENOMIC DNA]</scope>
    <source>
        <strain evidence="3 6">CSTR1</strain>
    </source>
</reference>
<dbReference type="AlphaFoldDB" id="Q1PXQ6"/>
<dbReference type="GO" id="GO:0019684">
    <property type="term" value="P:photosynthesis, light reaction"/>
    <property type="evidence" value="ECO:0007669"/>
    <property type="project" value="InterPro"/>
</dbReference>
<evidence type="ECO:0000259" key="1">
    <source>
        <dbReference type="Pfam" id="PF05239"/>
    </source>
</evidence>
<dbReference type="RefSeq" id="WP_099325028.1">
    <property type="nucleotide sequence ID" value="NZ_CP049055.1"/>
</dbReference>
<dbReference type="SUPFAM" id="SSF50346">
    <property type="entry name" value="PRC-barrel domain"/>
    <property type="match status" value="2"/>
</dbReference>
<sequence>MLYKGKTLKGYTLRGLDGEIGKVEEFYFDDQYWVIRYLVADTGNWLTGREVLISPYAFGAVNEKEQYITIDLTKKQIEGSPSLNSDKPVSRQFEETYRAYYGFPPHFGGPHMLDSYQDTEEWDPHLRSTREVSSYRIQASDDEIGYVNDFIIDDEMWVIRYLIIDTQKWWSGKKVLISPQWIERISWDKSKVFVNLSRETIKQSPEYTEESLLTREYETVLHQYYNRQGYWVDE</sequence>
<protein>
    <submittedName>
        <fullName evidence="3">PRC-barrel domain protein</fullName>
    </submittedName>
</protein>
<accession>Q1PXQ6</accession>
<dbReference type="GO" id="GO:0030077">
    <property type="term" value="C:plasma membrane light-harvesting complex"/>
    <property type="evidence" value="ECO:0007669"/>
    <property type="project" value="InterPro"/>
</dbReference>
<name>Q1PXQ6_KUEST</name>
<dbReference type="InterPro" id="IPR011033">
    <property type="entry name" value="PRC_barrel-like_sf"/>
</dbReference>
<reference evidence="4" key="4">
    <citation type="submission" date="2017-10" db="EMBL/GenBank/DDBJ databases">
        <authorList>
            <person name="Banno H."/>
            <person name="Chua N.-H."/>
        </authorList>
    </citation>
    <scope>NUCLEOTIDE SEQUENCE [LARGE SCALE GENOMIC DNA]</scope>
    <source>
        <strain evidence="4">Kuenenia_mbr1_ru-nijmegen</strain>
    </source>
</reference>
<dbReference type="EMBL" id="CT573072">
    <property type="protein sequence ID" value="CAJ72817.1"/>
    <property type="molecule type" value="Genomic_DNA"/>
</dbReference>
<organism evidence="2">
    <name type="scientific">Kuenenia stuttgartiensis</name>
    <dbReference type="NCBI Taxonomy" id="174633"/>
    <lineage>
        <taxon>Bacteria</taxon>
        <taxon>Pseudomonadati</taxon>
        <taxon>Planctomycetota</taxon>
        <taxon>Candidatus Brocadiia</taxon>
        <taxon>Candidatus Brocadiales</taxon>
        <taxon>Candidatus Brocadiaceae</taxon>
        <taxon>Candidatus Kuenenia</taxon>
    </lineage>
</organism>